<feature type="compositionally biased region" description="Basic and acidic residues" evidence="1">
    <location>
        <begin position="270"/>
        <end position="286"/>
    </location>
</feature>
<evidence type="ECO:0000259" key="2">
    <source>
        <dbReference type="PROSITE" id="PS50405"/>
    </source>
</evidence>
<organism evidence="3 4">
    <name type="scientific">Etheostoma spectabile</name>
    <name type="common">orangethroat darter</name>
    <dbReference type="NCBI Taxonomy" id="54343"/>
    <lineage>
        <taxon>Eukaryota</taxon>
        <taxon>Metazoa</taxon>
        <taxon>Chordata</taxon>
        <taxon>Craniata</taxon>
        <taxon>Vertebrata</taxon>
        <taxon>Euteleostomi</taxon>
        <taxon>Actinopterygii</taxon>
        <taxon>Neopterygii</taxon>
        <taxon>Teleostei</taxon>
        <taxon>Neoteleostei</taxon>
        <taxon>Acanthomorphata</taxon>
        <taxon>Eupercaria</taxon>
        <taxon>Perciformes</taxon>
        <taxon>Percoidei</taxon>
        <taxon>Percidae</taxon>
        <taxon>Etheostomatinae</taxon>
        <taxon>Etheostoma</taxon>
    </lineage>
</organism>
<dbReference type="AlphaFoldDB" id="A0A5J5CGL1"/>
<feature type="compositionally biased region" description="Polar residues" evidence="1">
    <location>
        <begin position="234"/>
        <end position="250"/>
    </location>
</feature>
<keyword evidence="4" id="KW-1185">Reference proteome</keyword>
<feature type="domain" description="GST C-terminal" evidence="2">
    <location>
        <begin position="49"/>
        <end position="171"/>
    </location>
</feature>
<dbReference type="GO" id="GO:0005634">
    <property type="term" value="C:nucleus"/>
    <property type="evidence" value="ECO:0007669"/>
    <property type="project" value="TreeGrafter"/>
</dbReference>
<dbReference type="Gene3D" id="3.40.30.90">
    <property type="match status" value="1"/>
</dbReference>
<accession>A0A5J5CGL1</accession>
<dbReference type="Gene3D" id="1.20.1050.10">
    <property type="match status" value="1"/>
</dbReference>
<dbReference type="Pfam" id="PF21972">
    <property type="entry name" value="Arc1p_N_like"/>
    <property type="match status" value="1"/>
</dbReference>
<dbReference type="GO" id="GO:0043517">
    <property type="term" value="P:positive regulation of DNA damage response, signal transduction by p53 class mediator"/>
    <property type="evidence" value="ECO:0007669"/>
    <property type="project" value="InterPro"/>
</dbReference>
<sequence>MALRELSSLEKYLGLKKPNKYSTQGDKKIPVLQNNNGPPLVGLVTIACHLAKEAKRPNLLGDCAESRAVVQQWLEYRVTKLDGCSKEDTKTILKDLNLYLQDKVYMAGNQFTLADAFMYYGIHPLIVDLAIQDKEQYVNVTRWFDHIQHYPGIRHHLPPDFTFFTCISKPFHWTVCVCVSERDYIRSLSHFLTTSRVGSSEQLSVSPGVRDQSEAPISPTTTTVDAAGQREGSGLTSCHTEPASQGQNSRPLGDSQPLCVISTLALPRGYWREKDEGRQPGREGGHRERKKSTHRPRDLFV</sequence>
<name>A0A5J5CGL1_9PERO</name>
<dbReference type="InterPro" id="IPR036282">
    <property type="entry name" value="Glutathione-S-Trfase_C_sf"/>
</dbReference>
<comment type="caution">
    <text evidence="3">The sequence shown here is derived from an EMBL/GenBank/DDBJ whole genome shotgun (WGS) entry which is preliminary data.</text>
</comment>
<proteinExistence type="predicted"/>
<feature type="region of interest" description="Disordered" evidence="1">
    <location>
        <begin position="270"/>
        <end position="301"/>
    </location>
</feature>
<dbReference type="InterPro" id="IPR042450">
    <property type="entry name" value="EEF1E1"/>
</dbReference>
<evidence type="ECO:0000256" key="1">
    <source>
        <dbReference type="SAM" id="MobiDB-lite"/>
    </source>
</evidence>
<dbReference type="SUPFAM" id="SSF47616">
    <property type="entry name" value="GST C-terminal domain-like"/>
    <property type="match status" value="1"/>
</dbReference>
<evidence type="ECO:0000313" key="4">
    <source>
        <dbReference type="Proteomes" id="UP000327493"/>
    </source>
</evidence>
<protein>
    <recommendedName>
        <fullName evidence="2">GST C-terminal domain-containing protein</fullName>
    </recommendedName>
</protein>
<dbReference type="EMBL" id="VOFY01000022">
    <property type="protein sequence ID" value="KAA8580907.1"/>
    <property type="molecule type" value="Genomic_DNA"/>
</dbReference>
<feature type="region of interest" description="Disordered" evidence="1">
    <location>
        <begin position="202"/>
        <end position="255"/>
    </location>
</feature>
<dbReference type="PANTHER" id="PTHR44490:SF1">
    <property type="entry name" value="EUKARYOTIC TRANSLATION ELONGATION FACTOR 1 EPSILON-1"/>
    <property type="match status" value="1"/>
</dbReference>
<dbReference type="CDD" id="cd10305">
    <property type="entry name" value="GST_C_AIMP3"/>
    <property type="match status" value="1"/>
</dbReference>
<dbReference type="InterPro" id="IPR053837">
    <property type="entry name" value="AIMP3/p18_C"/>
</dbReference>
<evidence type="ECO:0000313" key="3">
    <source>
        <dbReference type="EMBL" id="KAA8580907.1"/>
    </source>
</evidence>
<dbReference type="InterPro" id="IPR053836">
    <property type="entry name" value="Arc1-like_N"/>
</dbReference>
<dbReference type="GO" id="GO:0005737">
    <property type="term" value="C:cytoplasm"/>
    <property type="evidence" value="ECO:0007669"/>
    <property type="project" value="TreeGrafter"/>
</dbReference>
<dbReference type="Proteomes" id="UP000327493">
    <property type="component" value="Chromosome 22"/>
</dbReference>
<dbReference type="InterPro" id="IPR010987">
    <property type="entry name" value="Glutathione-S-Trfase_C-like"/>
</dbReference>
<feature type="non-terminal residue" evidence="3">
    <location>
        <position position="301"/>
    </location>
</feature>
<gene>
    <name evidence="3" type="ORF">FQN60_013865</name>
</gene>
<dbReference type="PROSITE" id="PS50405">
    <property type="entry name" value="GST_CTER"/>
    <property type="match status" value="1"/>
</dbReference>
<dbReference type="PANTHER" id="PTHR44490">
    <property type="entry name" value="EUKARYOTIC TRANSLATION ELONGATION FACTOR 1 EPSILON-1"/>
    <property type="match status" value="1"/>
</dbReference>
<reference evidence="3 4" key="1">
    <citation type="submission" date="2019-08" db="EMBL/GenBank/DDBJ databases">
        <title>A chromosome-level genome assembly, high-density linkage maps, and genome scans reveal the genomic architecture of hybrid incompatibilities underlying speciation via character displacement in darters (Percidae: Etheostominae).</title>
        <authorList>
            <person name="Moran R.L."/>
            <person name="Catchen J.M."/>
            <person name="Fuller R.C."/>
        </authorList>
    </citation>
    <scope>NUCLEOTIDE SEQUENCE [LARGE SCALE GENOMIC DNA]</scope>
    <source>
        <strain evidence="3">EspeVRDwgs_2016</strain>
        <tissue evidence="3">Muscle</tissue>
    </source>
</reference>
<dbReference type="GO" id="GO:0017101">
    <property type="term" value="C:aminoacyl-tRNA synthetase multienzyme complex"/>
    <property type="evidence" value="ECO:0007669"/>
    <property type="project" value="InterPro"/>
</dbReference>